<dbReference type="InterPro" id="IPR000515">
    <property type="entry name" value="MetI-like"/>
</dbReference>
<dbReference type="EMBL" id="JAROCC010000008">
    <property type="protein sequence ID" value="MDN4608021.1"/>
    <property type="molecule type" value="Genomic_DNA"/>
</dbReference>
<dbReference type="PANTHER" id="PTHR43386:SF1">
    <property type="entry name" value="D,D-DIPEPTIDE TRANSPORT SYSTEM PERMEASE PROTEIN DDPC-RELATED"/>
    <property type="match status" value="1"/>
</dbReference>
<dbReference type="InterPro" id="IPR050366">
    <property type="entry name" value="BP-dependent_transpt_permease"/>
</dbReference>
<comment type="similarity">
    <text evidence="7">Belongs to the binding-protein-dependent transport system permease family.</text>
</comment>
<dbReference type="SUPFAM" id="SSF161098">
    <property type="entry name" value="MetI-like"/>
    <property type="match status" value="1"/>
</dbReference>
<evidence type="ECO:0000313" key="10">
    <source>
        <dbReference type="Proteomes" id="UP001175097"/>
    </source>
</evidence>
<feature type="domain" description="ABC transmembrane type-1" evidence="8">
    <location>
        <begin position="103"/>
        <end position="292"/>
    </location>
</feature>
<evidence type="ECO:0000256" key="5">
    <source>
        <dbReference type="ARBA" id="ARBA00022989"/>
    </source>
</evidence>
<protein>
    <submittedName>
        <fullName evidence="9">ABC transporter permease</fullName>
    </submittedName>
</protein>
<evidence type="ECO:0000256" key="1">
    <source>
        <dbReference type="ARBA" id="ARBA00004651"/>
    </source>
</evidence>
<feature type="transmembrane region" description="Helical" evidence="7">
    <location>
        <begin position="152"/>
        <end position="176"/>
    </location>
</feature>
<keyword evidence="4 7" id="KW-0812">Transmembrane</keyword>
<comment type="subcellular location">
    <subcellularLocation>
        <location evidence="1 7">Cell membrane</location>
        <topology evidence="1 7">Multi-pass membrane protein</topology>
    </subcellularLocation>
</comment>
<feature type="transmembrane region" description="Helical" evidence="7">
    <location>
        <begin position="224"/>
        <end position="249"/>
    </location>
</feature>
<dbReference type="RefSeq" id="WP_301243814.1">
    <property type="nucleotide sequence ID" value="NZ_JAROCC010000008.1"/>
</dbReference>
<dbReference type="InterPro" id="IPR035906">
    <property type="entry name" value="MetI-like_sf"/>
</dbReference>
<dbReference type="PANTHER" id="PTHR43386">
    <property type="entry name" value="OLIGOPEPTIDE TRANSPORT SYSTEM PERMEASE PROTEIN APPC"/>
    <property type="match status" value="1"/>
</dbReference>
<evidence type="ECO:0000256" key="2">
    <source>
        <dbReference type="ARBA" id="ARBA00022448"/>
    </source>
</evidence>
<feature type="transmembrane region" description="Helical" evidence="7">
    <location>
        <begin position="107"/>
        <end position="132"/>
    </location>
</feature>
<keyword evidence="5 7" id="KW-1133">Transmembrane helix</keyword>
<keyword evidence="6 7" id="KW-0472">Membrane</keyword>
<accession>A0ABT8JS76</accession>
<proteinExistence type="inferred from homology"/>
<dbReference type="Proteomes" id="UP001175097">
    <property type="component" value="Unassembled WGS sequence"/>
</dbReference>
<evidence type="ECO:0000313" key="9">
    <source>
        <dbReference type="EMBL" id="MDN4608021.1"/>
    </source>
</evidence>
<name>A0ABT8JS76_9BACL</name>
<evidence type="ECO:0000256" key="4">
    <source>
        <dbReference type="ARBA" id="ARBA00022692"/>
    </source>
</evidence>
<dbReference type="PROSITE" id="PS50928">
    <property type="entry name" value="ABC_TM1"/>
    <property type="match status" value="1"/>
</dbReference>
<keyword evidence="10" id="KW-1185">Reference proteome</keyword>
<dbReference type="InterPro" id="IPR025966">
    <property type="entry name" value="OppC_N"/>
</dbReference>
<feature type="transmembrane region" description="Helical" evidence="7">
    <location>
        <begin position="39"/>
        <end position="58"/>
    </location>
</feature>
<dbReference type="CDD" id="cd06261">
    <property type="entry name" value="TM_PBP2"/>
    <property type="match status" value="1"/>
</dbReference>
<feature type="transmembrane region" description="Helical" evidence="7">
    <location>
        <begin position="269"/>
        <end position="292"/>
    </location>
</feature>
<comment type="caution">
    <text evidence="9">The sequence shown here is derived from an EMBL/GenBank/DDBJ whole genome shotgun (WGS) entry which is preliminary data.</text>
</comment>
<evidence type="ECO:0000256" key="3">
    <source>
        <dbReference type="ARBA" id="ARBA00022475"/>
    </source>
</evidence>
<sequence length="307" mass="33144">MSANLQSHTVDSHTDVKIKKTNALTRWTKSLVNSKTGTVGFIIVLFVCLVAAFANHLAPHDPAAINPAKMLKPPSWLEGGEKEYFLGTDNLGRDILSRIIYGSRVSLLVGISSVILAGIIGIVVGLSSGYYGGWLDTILMRIVDSFLSIPNILFALVFLTVFGPSVPTLIVVLGVTNWVAYARIVRGETLSIKEREFVRAAKSLGVRNVTIISRHVLPNVISSFIVISTLSVATTIILEASLSFLGLGVQPPTVSWGGILSDGRDYLATSWWLATFPGVAITVTVLGIIFLGDWLRDVLDPRSQGRS</sequence>
<dbReference type="Pfam" id="PF12911">
    <property type="entry name" value="OppC_N"/>
    <property type="match status" value="1"/>
</dbReference>
<reference evidence="9" key="1">
    <citation type="submission" date="2023-03" db="EMBL/GenBank/DDBJ databases">
        <title>MT1 and MT2 Draft Genomes of Novel Species.</title>
        <authorList>
            <person name="Venkateswaran K."/>
        </authorList>
    </citation>
    <scope>NUCLEOTIDE SEQUENCE</scope>
    <source>
        <strain evidence="9">F6_3S_P_2</strain>
    </source>
</reference>
<keyword evidence="3" id="KW-1003">Cell membrane</keyword>
<evidence type="ECO:0000256" key="7">
    <source>
        <dbReference type="RuleBase" id="RU363032"/>
    </source>
</evidence>
<evidence type="ECO:0000256" key="6">
    <source>
        <dbReference type="ARBA" id="ARBA00023136"/>
    </source>
</evidence>
<evidence type="ECO:0000259" key="8">
    <source>
        <dbReference type="PROSITE" id="PS50928"/>
    </source>
</evidence>
<gene>
    <name evidence="9" type="ORF">P5G49_11140</name>
</gene>
<keyword evidence="2 7" id="KW-0813">Transport</keyword>
<organism evidence="9 10">
    <name type="scientific">Sporosarcina highlanderae</name>
    <dbReference type="NCBI Taxonomy" id="3035916"/>
    <lineage>
        <taxon>Bacteria</taxon>
        <taxon>Bacillati</taxon>
        <taxon>Bacillota</taxon>
        <taxon>Bacilli</taxon>
        <taxon>Bacillales</taxon>
        <taxon>Caryophanaceae</taxon>
        <taxon>Sporosarcina</taxon>
    </lineage>
</organism>
<dbReference type="Gene3D" id="1.10.3720.10">
    <property type="entry name" value="MetI-like"/>
    <property type="match status" value="1"/>
</dbReference>
<dbReference type="Pfam" id="PF00528">
    <property type="entry name" value="BPD_transp_1"/>
    <property type="match status" value="1"/>
</dbReference>